<dbReference type="InterPro" id="IPR000863">
    <property type="entry name" value="Sulfotransferase_dom"/>
</dbReference>
<protein>
    <recommendedName>
        <fullName evidence="3">Sulfotransferase domain-containing protein</fullName>
    </recommendedName>
</protein>
<evidence type="ECO:0000313" key="5">
    <source>
        <dbReference type="Proteomes" id="UP000649753"/>
    </source>
</evidence>
<dbReference type="RefSeq" id="WP_318783361.1">
    <property type="nucleotide sequence ID" value="NZ_JADBEB010000001.1"/>
</dbReference>
<name>A0A927M9F1_9ACTN</name>
<keyword evidence="2" id="KW-0808">Transferase</keyword>
<comment type="similarity">
    <text evidence="1">Belongs to the sulfotransferase 1 family.</text>
</comment>
<dbReference type="Gene3D" id="3.40.50.300">
    <property type="entry name" value="P-loop containing nucleotide triphosphate hydrolases"/>
    <property type="match status" value="1"/>
</dbReference>
<dbReference type="EMBL" id="JADBEB010000001">
    <property type="protein sequence ID" value="MBE1489071.1"/>
    <property type="molecule type" value="Genomic_DNA"/>
</dbReference>
<reference evidence="4" key="1">
    <citation type="submission" date="2020-10" db="EMBL/GenBank/DDBJ databases">
        <title>Sequencing the genomes of 1000 actinobacteria strains.</title>
        <authorList>
            <person name="Klenk H.-P."/>
        </authorList>
    </citation>
    <scope>NUCLEOTIDE SEQUENCE</scope>
    <source>
        <strain evidence="4">DSM 46832</strain>
    </source>
</reference>
<organism evidence="4 5">
    <name type="scientific">Plantactinospora soyae</name>
    <dbReference type="NCBI Taxonomy" id="1544732"/>
    <lineage>
        <taxon>Bacteria</taxon>
        <taxon>Bacillati</taxon>
        <taxon>Actinomycetota</taxon>
        <taxon>Actinomycetes</taxon>
        <taxon>Micromonosporales</taxon>
        <taxon>Micromonosporaceae</taxon>
        <taxon>Plantactinospora</taxon>
    </lineage>
</organism>
<proteinExistence type="inferred from homology"/>
<keyword evidence="5" id="KW-1185">Reference proteome</keyword>
<feature type="domain" description="Sulfotransferase" evidence="3">
    <location>
        <begin position="25"/>
        <end position="294"/>
    </location>
</feature>
<comment type="caution">
    <text evidence="4">The sequence shown here is derived from an EMBL/GenBank/DDBJ whole genome shotgun (WGS) entry which is preliminary data.</text>
</comment>
<dbReference type="Pfam" id="PF00685">
    <property type="entry name" value="Sulfotransfer_1"/>
    <property type="match status" value="1"/>
</dbReference>
<evidence type="ECO:0000256" key="1">
    <source>
        <dbReference type="ARBA" id="ARBA00005771"/>
    </source>
</evidence>
<dbReference type="SUPFAM" id="SSF52540">
    <property type="entry name" value="P-loop containing nucleoside triphosphate hydrolases"/>
    <property type="match status" value="1"/>
</dbReference>
<dbReference type="AlphaFoldDB" id="A0A927M9F1"/>
<gene>
    <name evidence="4" type="ORF">H4W31_004709</name>
</gene>
<evidence type="ECO:0000313" key="4">
    <source>
        <dbReference type="EMBL" id="MBE1489071.1"/>
    </source>
</evidence>
<evidence type="ECO:0000256" key="2">
    <source>
        <dbReference type="ARBA" id="ARBA00022679"/>
    </source>
</evidence>
<dbReference type="Proteomes" id="UP000649753">
    <property type="component" value="Unassembled WGS sequence"/>
</dbReference>
<dbReference type="PANTHER" id="PTHR11783">
    <property type="entry name" value="SULFOTRANSFERASE SULT"/>
    <property type="match status" value="1"/>
</dbReference>
<dbReference type="GO" id="GO:0008146">
    <property type="term" value="F:sulfotransferase activity"/>
    <property type="evidence" value="ECO:0007669"/>
    <property type="project" value="InterPro"/>
</dbReference>
<dbReference type="InterPro" id="IPR027417">
    <property type="entry name" value="P-loop_NTPase"/>
</dbReference>
<evidence type="ECO:0000259" key="3">
    <source>
        <dbReference type="Pfam" id="PF00685"/>
    </source>
</evidence>
<accession>A0A927M9F1</accession>
<sequence>MRQPTAVYQNILMDSLRWHEFPFRDGDIVISTPPKCGTTWTQMICALLIFGSTDFPRPLDEMSRWPDLLTSRYEDLVAELAAQPHRRFLKTHVPLDGLPLLDGVTYVCVGRDPRDAAISWDNHIENTNFEVLIGKRVAAVGTDGLAGPSPDGEPERPAGLPDRLDSAYDRFWAWVDNYDVLVGLPAMLHHLATFWEVRHLPNVLLWHYDEMKADLDGTMRQLAARIGVEVPEESWPELVRAARFDQMRSRSDELTPDSAIFLDPARFFNRGESGQWRELLDADDLRRYQGRVRELCDPALATWVHRGSIVDGATPA</sequence>